<feature type="transmembrane region" description="Helical" evidence="6">
    <location>
        <begin position="336"/>
        <end position="356"/>
    </location>
</feature>
<comment type="caution">
    <text evidence="8">The sequence shown here is derived from an EMBL/GenBank/DDBJ whole genome shotgun (WGS) entry which is preliminary data.</text>
</comment>
<feature type="domain" description="Xylanolytic transcriptional activator regulatory" evidence="7">
    <location>
        <begin position="58"/>
        <end position="224"/>
    </location>
</feature>
<dbReference type="GO" id="GO:0006351">
    <property type="term" value="P:DNA-templated transcription"/>
    <property type="evidence" value="ECO:0007669"/>
    <property type="project" value="InterPro"/>
</dbReference>
<evidence type="ECO:0000256" key="6">
    <source>
        <dbReference type="SAM" id="Phobius"/>
    </source>
</evidence>
<sequence length="412" mass="46736">MGRSHYIRDEEEICETTARSFPSNRSKGLSYLEMATIAAFNGFQLPPKLVRQELTDDFAKCCSPWMPVLHEEDVRSILARTSSPLLAQSLYGAATRVSPAPKPLSFPSIAECYKRAKILFWMEHETNLINAIKTCLMLQWYNPEGPEYVSLDTSEFWMRTGVGLAYQVGLYKEPPQGPMYRERRRLWWSLVTSLISAAHGRPRAINLNDCDVRPPKVSDLKDTNGDAGLFVRYVEICRILGDLTECCAREFLPSSKIFEIEGGLIRWIDQMPLELRVIDSPCGADFNPRQIHLPYLMSMMILLRFTARGKSRSAVLAASYSAGIFEGMLGRDEVRFLAPVFTIYCICTGFTLLTLFSEPRFWPAAQLGLNIIMRCLSELSKRWRSAIGGLKAIQSALKTKEWRSQTSRAMRG</sequence>
<reference evidence="8 9" key="1">
    <citation type="submission" date="2016-07" db="EMBL/GenBank/DDBJ databases">
        <title>Pervasive Adenine N6-methylation of Active Genes in Fungi.</title>
        <authorList>
            <consortium name="DOE Joint Genome Institute"/>
            <person name="Mondo S.J."/>
            <person name="Dannebaum R.O."/>
            <person name="Kuo R.C."/>
            <person name="Labutti K."/>
            <person name="Haridas S."/>
            <person name="Kuo A."/>
            <person name="Salamov A."/>
            <person name="Ahrendt S.R."/>
            <person name="Lipzen A."/>
            <person name="Sullivan W."/>
            <person name="Andreopoulos W.B."/>
            <person name="Clum A."/>
            <person name="Lindquist E."/>
            <person name="Daum C."/>
            <person name="Ramamoorthy G.K."/>
            <person name="Gryganskyi A."/>
            <person name="Culley D."/>
            <person name="Magnuson J.K."/>
            <person name="James T.Y."/>
            <person name="O'Malley M.A."/>
            <person name="Stajich J.E."/>
            <person name="Spatafora J.W."/>
            <person name="Visel A."/>
            <person name="Grigoriev I.V."/>
        </authorList>
    </citation>
    <scope>NUCLEOTIDE SEQUENCE [LARGE SCALE GENOMIC DNA]</scope>
    <source>
        <strain evidence="8 9">CBS 115471</strain>
    </source>
</reference>
<evidence type="ECO:0000256" key="3">
    <source>
        <dbReference type="ARBA" id="ARBA00023125"/>
    </source>
</evidence>
<evidence type="ECO:0000256" key="4">
    <source>
        <dbReference type="ARBA" id="ARBA00023163"/>
    </source>
</evidence>
<dbReference type="AlphaFoldDB" id="A0A1Y1YCD7"/>
<keyword evidence="3" id="KW-0238">DNA-binding</keyword>
<keyword evidence="9" id="KW-1185">Reference proteome</keyword>
<dbReference type="GO" id="GO:0008270">
    <property type="term" value="F:zinc ion binding"/>
    <property type="evidence" value="ECO:0007669"/>
    <property type="project" value="InterPro"/>
</dbReference>
<dbReference type="PANTHER" id="PTHR47171:SF2">
    <property type="entry name" value="TRANSCRIPTION FACTOR, PUTATIVE-RELATED"/>
    <property type="match status" value="1"/>
</dbReference>
<dbReference type="STRING" id="1231657.A0A1Y1YCD7"/>
<keyword evidence="6" id="KW-1133">Transmembrane helix</keyword>
<protein>
    <recommendedName>
        <fullName evidence="7">Xylanolytic transcriptional activator regulatory domain-containing protein</fullName>
    </recommendedName>
</protein>
<gene>
    <name evidence="8" type="ORF">BCR34DRAFT_644065</name>
</gene>
<dbReference type="Proteomes" id="UP000193144">
    <property type="component" value="Unassembled WGS sequence"/>
</dbReference>
<dbReference type="GO" id="GO:0003677">
    <property type="term" value="F:DNA binding"/>
    <property type="evidence" value="ECO:0007669"/>
    <property type="project" value="UniProtKB-KW"/>
</dbReference>
<evidence type="ECO:0000313" key="9">
    <source>
        <dbReference type="Proteomes" id="UP000193144"/>
    </source>
</evidence>
<keyword evidence="1" id="KW-0862">Zinc</keyword>
<evidence type="ECO:0000256" key="1">
    <source>
        <dbReference type="ARBA" id="ARBA00022833"/>
    </source>
</evidence>
<name>A0A1Y1YCD7_9PLEO</name>
<evidence type="ECO:0000256" key="5">
    <source>
        <dbReference type="ARBA" id="ARBA00023242"/>
    </source>
</evidence>
<dbReference type="OrthoDB" id="10251155at2759"/>
<evidence type="ECO:0000259" key="7">
    <source>
        <dbReference type="Pfam" id="PF04082"/>
    </source>
</evidence>
<dbReference type="CDD" id="cd12148">
    <property type="entry name" value="fungal_TF_MHR"/>
    <property type="match status" value="1"/>
</dbReference>
<proteinExistence type="predicted"/>
<accession>A0A1Y1YCD7</accession>
<keyword evidence="6" id="KW-0472">Membrane</keyword>
<keyword evidence="2" id="KW-0805">Transcription regulation</keyword>
<evidence type="ECO:0000313" key="8">
    <source>
        <dbReference type="EMBL" id="ORX95659.1"/>
    </source>
</evidence>
<evidence type="ECO:0000256" key="2">
    <source>
        <dbReference type="ARBA" id="ARBA00023015"/>
    </source>
</evidence>
<dbReference type="PANTHER" id="PTHR47171">
    <property type="entry name" value="FARA-RELATED"/>
    <property type="match status" value="1"/>
</dbReference>
<dbReference type="Pfam" id="PF04082">
    <property type="entry name" value="Fungal_trans"/>
    <property type="match status" value="1"/>
</dbReference>
<dbReference type="EMBL" id="MCFA01000273">
    <property type="protein sequence ID" value="ORX95659.1"/>
    <property type="molecule type" value="Genomic_DNA"/>
</dbReference>
<keyword evidence="6" id="KW-0812">Transmembrane</keyword>
<dbReference type="InterPro" id="IPR052073">
    <property type="entry name" value="Amide_Lactam_Regulators"/>
</dbReference>
<dbReference type="InterPro" id="IPR007219">
    <property type="entry name" value="XnlR_reg_dom"/>
</dbReference>
<keyword evidence="4" id="KW-0804">Transcription</keyword>
<keyword evidence="5" id="KW-0539">Nucleus</keyword>
<organism evidence="8 9">
    <name type="scientific">Clohesyomyces aquaticus</name>
    <dbReference type="NCBI Taxonomy" id="1231657"/>
    <lineage>
        <taxon>Eukaryota</taxon>
        <taxon>Fungi</taxon>
        <taxon>Dikarya</taxon>
        <taxon>Ascomycota</taxon>
        <taxon>Pezizomycotina</taxon>
        <taxon>Dothideomycetes</taxon>
        <taxon>Pleosporomycetidae</taxon>
        <taxon>Pleosporales</taxon>
        <taxon>Lindgomycetaceae</taxon>
        <taxon>Clohesyomyces</taxon>
    </lineage>
</organism>